<dbReference type="InterPro" id="IPR013324">
    <property type="entry name" value="RNA_pol_sigma_r3/r4-like"/>
</dbReference>
<dbReference type="Proteomes" id="UP001500427">
    <property type="component" value="Unassembled WGS sequence"/>
</dbReference>
<dbReference type="NCBIfam" id="TIGR02937">
    <property type="entry name" value="sigma70-ECF"/>
    <property type="match status" value="1"/>
</dbReference>
<dbReference type="CDD" id="cd06171">
    <property type="entry name" value="Sigma70_r4"/>
    <property type="match status" value="1"/>
</dbReference>
<gene>
    <name evidence="8" type="ORF">GCM10023258_18900</name>
</gene>
<keyword evidence="2" id="KW-0805">Transcription regulation</keyword>
<keyword evidence="4" id="KW-0238">DNA-binding</keyword>
<evidence type="ECO:0000256" key="4">
    <source>
        <dbReference type="ARBA" id="ARBA00023125"/>
    </source>
</evidence>
<dbReference type="InterPro" id="IPR039425">
    <property type="entry name" value="RNA_pol_sigma-70-like"/>
</dbReference>
<dbReference type="PANTHER" id="PTHR43133">
    <property type="entry name" value="RNA POLYMERASE ECF-TYPE SIGMA FACTO"/>
    <property type="match status" value="1"/>
</dbReference>
<reference evidence="9" key="1">
    <citation type="journal article" date="2019" name="Int. J. Syst. Evol. Microbiol.">
        <title>The Global Catalogue of Microorganisms (GCM) 10K type strain sequencing project: providing services to taxonomists for standard genome sequencing and annotation.</title>
        <authorList>
            <consortium name="The Broad Institute Genomics Platform"/>
            <consortium name="The Broad Institute Genome Sequencing Center for Infectious Disease"/>
            <person name="Wu L."/>
            <person name="Ma J."/>
        </authorList>
    </citation>
    <scope>NUCLEOTIDE SEQUENCE [LARGE SCALE GENOMIC DNA]</scope>
    <source>
        <strain evidence="9">JCM 17687</strain>
    </source>
</reference>
<dbReference type="InterPro" id="IPR036388">
    <property type="entry name" value="WH-like_DNA-bd_sf"/>
</dbReference>
<dbReference type="Gene3D" id="1.10.10.10">
    <property type="entry name" value="Winged helix-like DNA-binding domain superfamily/Winged helix DNA-binding domain"/>
    <property type="match status" value="1"/>
</dbReference>
<dbReference type="InterPro" id="IPR013325">
    <property type="entry name" value="RNA_pol_sigma_r2"/>
</dbReference>
<evidence type="ECO:0000256" key="3">
    <source>
        <dbReference type="ARBA" id="ARBA00023082"/>
    </source>
</evidence>
<dbReference type="InterPro" id="IPR014284">
    <property type="entry name" value="RNA_pol_sigma-70_dom"/>
</dbReference>
<evidence type="ECO:0000313" key="9">
    <source>
        <dbReference type="Proteomes" id="UP001500427"/>
    </source>
</evidence>
<accession>A0ABP9JC82</accession>
<dbReference type="InterPro" id="IPR007627">
    <property type="entry name" value="RNA_pol_sigma70_r2"/>
</dbReference>
<name>A0ABP9JC82_9MICO</name>
<keyword evidence="3" id="KW-0731">Sigma factor</keyword>
<keyword evidence="9" id="KW-1185">Reference proteome</keyword>
<comment type="similarity">
    <text evidence="1">Belongs to the sigma-70 factor family. ECF subfamily.</text>
</comment>
<protein>
    <submittedName>
        <fullName evidence="8">SigE family RNA polymerase sigma factor</fullName>
    </submittedName>
</protein>
<keyword evidence="5" id="KW-0804">Transcription</keyword>
<evidence type="ECO:0000256" key="5">
    <source>
        <dbReference type="ARBA" id="ARBA00023163"/>
    </source>
</evidence>
<evidence type="ECO:0000313" key="8">
    <source>
        <dbReference type="EMBL" id="GAA5025741.1"/>
    </source>
</evidence>
<dbReference type="Pfam" id="PF08281">
    <property type="entry name" value="Sigma70_r4_2"/>
    <property type="match status" value="1"/>
</dbReference>
<proteinExistence type="inferred from homology"/>
<evidence type="ECO:0000256" key="2">
    <source>
        <dbReference type="ARBA" id="ARBA00023015"/>
    </source>
</evidence>
<dbReference type="InterPro" id="IPR014325">
    <property type="entry name" value="RNA_pol_sigma-E_actinobac"/>
</dbReference>
<evidence type="ECO:0000259" key="6">
    <source>
        <dbReference type="Pfam" id="PF04542"/>
    </source>
</evidence>
<dbReference type="PANTHER" id="PTHR43133:SF50">
    <property type="entry name" value="ECF RNA POLYMERASE SIGMA FACTOR SIGM"/>
    <property type="match status" value="1"/>
</dbReference>
<comment type="caution">
    <text evidence="8">The sequence shown here is derived from an EMBL/GenBank/DDBJ whole genome shotgun (WGS) entry which is preliminary data.</text>
</comment>
<dbReference type="NCBIfam" id="TIGR02983">
    <property type="entry name" value="SigE-fam_strep"/>
    <property type="match status" value="1"/>
</dbReference>
<organism evidence="8 9">
    <name type="scientific">Terrabacter aeriphilus</name>
    <dbReference type="NCBI Taxonomy" id="515662"/>
    <lineage>
        <taxon>Bacteria</taxon>
        <taxon>Bacillati</taxon>
        <taxon>Actinomycetota</taxon>
        <taxon>Actinomycetes</taxon>
        <taxon>Micrococcales</taxon>
        <taxon>Intrasporangiaceae</taxon>
        <taxon>Terrabacter</taxon>
    </lineage>
</organism>
<dbReference type="SUPFAM" id="SSF88946">
    <property type="entry name" value="Sigma2 domain of RNA polymerase sigma factors"/>
    <property type="match status" value="1"/>
</dbReference>
<evidence type="ECO:0000259" key="7">
    <source>
        <dbReference type="Pfam" id="PF08281"/>
    </source>
</evidence>
<dbReference type="Pfam" id="PF04542">
    <property type="entry name" value="Sigma70_r2"/>
    <property type="match status" value="1"/>
</dbReference>
<dbReference type="InterPro" id="IPR013249">
    <property type="entry name" value="RNA_pol_sigma70_r4_t2"/>
</dbReference>
<sequence>MTTGDIVEELDDEADFSAFVLARQQRLVRFAYLLTGDPHQAEDIVQSALLKVYRRWDHITGSPDAYVRAAIVNEHHSWWRRPVRRREVTNSDLVTFTDPAVTSEPAADHDLRAQIAALPRQQRAALVLRYYEDLTEAQTAEILGCSVGTVKSHTSRALKNLRVTMREATA</sequence>
<feature type="domain" description="RNA polymerase sigma factor 70 region 4 type 2" evidence="7">
    <location>
        <begin position="110"/>
        <end position="161"/>
    </location>
</feature>
<dbReference type="SUPFAM" id="SSF88659">
    <property type="entry name" value="Sigma3 and sigma4 domains of RNA polymerase sigma factors"/>
    <property type="match status" value="1"/>
</dbReference>
<dbReference type="RefSeq" id="WP_345507222.1">
    <property type="nucleotide sequence ID" value="NZ_BAABIW010000014.1"/>
</dbReference>
<feature type="domain" description="RNA polymerase sigma-70 region 2" evidence="6">
    <location>
        <begin position="22"/>
        <end position="81"/>
    </location>
</feature>
<evidence type="ECO:0000256" key="1">
    <source>
        <dbReference type="ARBA" id="ARBA00010641"/>
    </source>
</evidence>
<dbReference type="EMBL" id="BAABIW010000014">
    <property type="protein sequence ID" value="GAA5025741.1"/>
    <property type="molecule type" value="Genomic_DNA"/>
</dbReference>
<dbReference type="Gene3D" id="1.10.1740.10">
    <property type="match status" value="1"/>
</dbReference>